<keyword evidence="2" id="KW-0902">Two-component regulatory system</keyword>
<dbReference type="SUPFAM" id="SSF46894">
    <property type="entry name" value="C-terminal effector domain of the bipartite response regulators"/>
    <property type="match status" value="1"/>
</dbReference>
<comment type="similarity">
    <text evidence="1">Belongs to the AfsR/DnrI/RedD regulatory family.</text>
</comment>
<dbReference type="STRING" id="1915.SLINC_7939"/>
<dbReference type="InterPro" id="IPR005158">
    <property type="entry name" value="BTAD"/>
</dbReference>
<dbReference type="KEGG" id="sls:SLINC_7939"/>
<dbReference type="InterPro" id="IPR001867">
    <property type="entry name" value="OmpR/PhoB-type_DNA-bd"/>
</dbReference>
<evidence type="ECO:0000256" key="1">
    <source>
        <dbReference type="ARBA" id="ARBA00005820"/>
    </source>
</evidence>
<dbReference type="GO" id="GO:0003677">
    <property type="term" value="F:DNA binding"/>
    <property type="evidence" value="ECO:0007669"/>
    <property type="project" value="UniProtKB-UniRule"/>
</dbReference>
<dbReference type="InterPro" id="IPR016032">
    <property type="entry name" value="Sig_transdc_resp-reg_C-effctor"/>
</dbReference>
<dbReference type="CDD" id="cd15831">
    <property type="entry name" value="BTAD"/>
    <property type="match status" value="1"/>
</dbReference>
<dbReference type="EMBL" id="CP016438">
    <property type="protein sequence ID" value="ANS70163.1"/>
    <property type="molecule type" value="Genomic_DNA"/>
</dbReference>
<keyword evidence="5" id="KW-0804">Transcription</keyword>
<dbReference type="RefSeq" id="WP_152039053.1">
    <property type="nucleotide sequence ID" value="NZ_CP016438.1"/>
</dbReference>
<keyword evidence="7" id="KW-1185">Reference proteome</keyword>
<dbReference type="InterPro" id="IPR011990">
    <property type="entry name" value="TPR-like_helical_dom_sf"/>
</dbReference>
<dbReference type="SMART" id="SM01043">
    <property type="entry name" value="BTAD"/>
    <property type="match status" value="1"/>
</dbReference>
<evidence type="ECO:0000256" key="4">
    <source>
        <dbReference type="ARBA" id="ARBA00023125"/>
    </source>
</evidence>
<sequence>MSRNLTFQILGVVEARIGADFVRLSGKQRSLLAVLLLQANCTVTNTRLMDAVWGRPLPVAPETRVRTLVSELRRALSRHGFDGIQTKPSGYVIRVEDGQLDLSVFLAKVRQAREEVSNGAPGAALHAYDEALALWHGTALTGASGPFVDAETARMEEVRMTVMEERFGALLQLGRPAEVVTDLSRLVLLHPLREGLHAQLMTALYRCGRRSEALDLYRSLRSRLVRELGMEPLTELRDLQQHMLSSEPVPNPALHDQLTGPVHARRR</sequence>
<accession>A0A1B1MNN7</accession>
<dbReference type="AlphaFoldDB" id="A0A1B1MNN7"/>
<keyword evidence="3" id="KW-0805">Transcription regulation</keyword>
<dbReference type="GO" id="GO:0000160">
    <property type="term" value="P:phosphorelay signal transduction system"/>
    <property type="evidence" value="ECO:0007669"/>
    <property type="project" value="UniProtKB-KW"/>
</dbReference>
<dbReference type="PANTHER" id="PTHR35807">
    <property type="entry name" value="TRANSCRIPTIONAL REGULATOR REDD-RELATED"/>
    <property type="match status" value="1"/>
</dbReference>
<dbReference type="OrthoDB" id="4336084at2"/>
<keyword evidence="4" id="KW-0238">DNA-binding</keyword>
<evidence type="ECO:0000256" key="5">
    <source>
        <dbReference type="ARBA" id="ARBA00023163"/>
    </source>
</evidence>
<evidence type="ECO:0000256" key="3">
    <source>
        <dbReference type="ARBA" id="ARBA00023015"/>
    </source>
</evidence>
<organism evidence="6 7">
    <name type="scientific">Streptomyces lincolnensis</name>
    <dbReference type="NCBI Taxonomy" id="1915"/>
    <lineage>
        <taxon>Bacteria</taxon>
        <taxon>Bacillati</taxon>
        <taxon>Actinomycetota</taxon>
        <taxon>Actinomycetes</taxon>
        <taxon>Kitasatosporales</taxon>
        <taxon>Streptomycetaceae</taxon>
        <taxon>Streptomyces</taxon>
    </lineage>
</organism>
<dbReference type="PANTHER" id="PTHR35807:SF1">
    <property type="entry name" value="TRANSCRIPTIONAL REGULATOR REDD"/>
    <property type="match status" value="1"/>
</dbReference>
<reference evidence="6 7" key="1">
    <citation type="submission" date="2016-07" db="EMBL/GenBank/DDBJ databases">
        <title>Enhancement of antibiotic productionsby engineered nitrateutilization in actinobacteria.</title>
        <authorList>
            <person name="Meng S.C."/>
        </authorList>
    </citation>
    <scope>NUCLEOTIDE SEQUENCE [LARGE SCALE GENOMIC DNA]</scope>
    <source>
        <strain evidence="6 7">NRRL 2936</strain>
    </source>
</reference>
<proteinExistence type="inferred from homology"/>
<dbReference type="GO" id="GO:0006355">
    <property type="term" value="P:regulation of DNA-templated transcription"/>
    <property type="evidence" value="ECO:0007669"/>
    <property type="project" value="InterPro"/>
</dbReference>
<dbReference type="Pfam" id="PF00486">
    <property type="entry name" value="Trans_reg_C"/>
    <property type="match status" value="1"/>
</dbReference>
<dbReference type="PROSITE" id="PS51755">
    <property type="entry name" value="OMPR_PHOB"/>
    <property type="match status" value="1"/>
</dbReference>
<protein>
    <submittedName>
        <fullName evidence="6">SARP family transcriptional regulator</fullName>
    </submittedName>
</protein>
<name>A0A1B1MNN7_STRLN</name>
<evidence type="ECO:0000313" key="6">
    <source>
        <dbReference type="EMBL" id="ANS70163.1"/>
    </source>
</evidence>
<dbReference type="PATRIC" id="fig|1915.4.peg.8739"/>
<dbReference type="Pfam" id="PF03704">
    <property type="entry name" value="BTAD"/>
    <property type="match status" value="1"/>
</dbReference>
<dbReference type="SUPFAM" id="SSF48452">
    <property type="entry name" value="TPR-like"/>
    <property type="match status" value="1"/>
</dbReference>
<dbReference type="InterPro" id="IPR036388">
    <property type="entry name" value="WH-like_DNA-bd_sf"/>
</dbReference>
<dbReference type="Proteomes" id="UP000092598">
    <property type="component" value="Chromosome"/>
</dbReference>
<dbReference type="InterPro" id="IPR051677">
    <property type="entry name" value="AfsR-DnrI-RedD_regulator"/>
</dbReference>
<dbReference type="Gene3D" id="1.10.10.10">
    <property type="entry name" value="Winged helix-like DNA-binding domain superfamily/Winged helix DNA-binding domain"/>
    <property type="match status" value="1"/>
</dbReference>
<dbReference type="SMART" id="SM00862">
    <property type="entry name" value="Trans_reg_C"/>
    <property type="match status" value="1"/>
</dbReference>
<evidence type="ECO:0000256" key="2">
    <source>
        <dbReference type="ARBA" id="ARBA00023012"/>
    </source>
</evidence>
<gene>
    <name evidence="6" type="ORF">SLINC_7939</name>
</gene>
<evidence type="ECO:0000313" key="7">
    <source>
        <dbReference type="Proteomes" id="UP000092598"/>
    </source>
</evidence>
<dbReference type="Gene3D" id="1.25.40.10">
    <property type="entry name" value="Tetratricopeptide repeat domain"/>
    <property type="match status" value="1"/>
</dbReference>